<proteinExistence type="predicted"/>
<dbReference type="EMBL" id="BAAATR010000005">
    <property type="protein sequence ID" value="GAA2236097.1"/>
    <property type="molecule type" value="Genomic_DNA"/>
</dbReference>
<comment type="caution">
    <text evidence="2">The sequence shown here is derived from an EMBL/GenBank/DDBJ whole genome shotgun (WGS) entry which is preliminary data.</text>
</comment>
<sequence>MDPLDLHLPRQVGARALEWLDRCHGSLALDPAVPWYEIDEPSLGALAELALAAATVRRESVGSPETARTADRLLAFSWRQFHEGELLYELQRQTPAATYPMEIYSPLAALGYRHRALDRLLAHLSATRAAQVPEHSPGRRLAVAAAARRIGLPGHHDLAELTRRTWLGGVPEPWMLDGRGAHGVTRTVFHLTDRGADPAGLPAHLQRYLHQWLPAWLQAFTEARSWDLLGELLAVGACLEQPLFHAEAWAALAQAQQADGMLPGGATRPPSGPERAFRSHHPTITAAVAGTLALSRAIGSPRAAGVAS</sequence>
<organism evidence="2 3">
    <name type="scientific">Kitasatospora cystarginea</name>
    <dbReference type="NCBI Taxonomy" id="58350"/>
    <lineage>
        <taxon>Bacteria</taxon>
        <taxon>Bacillati</taxon>
        <taxon>Actinomycetota</taxon>
        <taxon>Actinomycetes</taxon>
        <taxon>Kitasatosporales</taxon>
        <taxon>Streptomycetaceae</taxon>
        <taxon>Kitasatospora</taxon>
    </lineage>
</organism>
<accession>A0ABN3DNU7</accession>
<evidence type="ECO:0000313" key="3">
    <source>
        <dbReference type="Proteomes" id="UP001500305"/>
    </source>
</evidence>
<evidence type="ECO:0000259" key="1">
    <source>
        <dbReference type="Pfam" id="PF21836"/>
    </source>
</evidence>
<dbReference type="Pfam" id="PF21836">
    <property type="entry name" value="DUF6895"/>
    <property type="match status" value="1"/>
</dbReference>
<name>A0ABN3DNU7_9ACTN</name>
<dbReference type="InterPro" id="IPR054190">
    <property type="entry name" value="DUF6895"/>
</dbReference>
<dbReference type="Proteomes" id="UP001500305">
    <property type="component" value="Unassembled WGS sequence"/>
</dbReference>
<protein>
    <recommendedName>
        <fullName evidence="1">DUF6895 domain-containing protein</fullName>
    </recommendedName>
</protein>
<reference evidence="2 3" key="1">
    <citation type="journal article" date="2019" name="Int. J. Syst. Evol. Microbiol.">
        <title>The Global Catalogue of Microorganisms (GCM) 10K type strain sequencing project: providing services to taxonomists for standard genome sequencing and annotation.</title>
        <authorList>
            <consortium name="The Broad Institute Genomics Platform"/>
            <consortium name="The Broad Institute Genome Sequencing Center for Infectious Disease"/>
            <person name="Wu L."/>
            <person name="Ma J."/>
        </authorList>
    </citation>
    <scope>NUCLEOTIDE SEQUENCE [LARGE SCALE GENOMIC DNA]</scope>
    <source>
        <strain evidence="2 3">JCM 7356</strain>
    </source>
</reference>
<feature type="domain" description="DUF6895" evidence="1">
    <location>
        <begin position="14"/>
        <end position="290"/>
    </location>
</feature>
<keyword evidence="3" id="KW-1185">Reference proteome</keyword>
<evidence type="ECO:0000313" key="2">
    <source>
        <dbReference type="EMBL" id="GAA2236097.1"/>
    </source>
</evidence>
<dbReference type="RefSeq" id="WP_344635547.1">
    <property type="nucleotide sequence ID" value="NZ_BAAATR010000005.1"/>
</dbReference>
<gene>
    <name evidence="2" type="ORF">GCM10010430_16170</name>
</gene>